<dbReference type="SMART" id="SM00487">
    <property type="entry name" value="DEXDc"/>
    <property type="match status" value="1"/>
</dbReference>
<keyword evidence="5" id="KW-0067">ATP-binding</keyword>
<feature type="domain" description="Helicase ATP-binding" evidence="3">
    <location>
        <begin position="938"/>
        <end position="1210"/>
    </location>
</feature>
<dbReference type="CDD" id="cd02440">
    <property type="entry name" value="AdoMet_MTases"/>
    <property type="match status" value="1"/>
</dbReference>
<evidence type="ECO:0000256" key="2">
    <source>
        <dbReference type="SAM" id="MobiDB-lite"/>
    </source>
</evidence>
<dbReference type="InterPro" id="IPR052933">
    <property type="entry name" value="DNA_Protect_Modify"/>
</dbReference>
<keyword evidence="1" id="KW-0175">Coiled coil</keyword>
<dbReference type="RefSeq" id="WP_219965563.1">
    <property type="nucleotide sequence ID" value="NZ_JAGFNZ010000003.1"/>
</dbReference>
<dbReference type="Pfam" id="PF02384">
    <property type="entry name" value="N6_Mtase"/>
    <property type="match status" value="1"/>
</dbReference>
<evidence type="ECO:0000256" key="1">
    <source>
        <dbReference type="SAM" id="Coils"/>
    </source>
</evidence>
<feature type="coiled-coil region" evidence="1">
    <location>
        <begin position="1701"/>
        <end position="1728"/>
    </location>
</feature>
<protein>
    <submittedName>
        <fullName evidence="5">DEAD/DEAH box helicase family protein</fullName>
    </submittedName>
</protein>
<dbReference type="PANTHER" id="PTHR41313:SF1">
    <property type="entry name" value="DNA METHYLASE ADENINE-SPECIFIC DOMAIN-CONTAINING PROTEIN"/>
    <property type="match status" value="1"/>
</dbReference>
<dbReference type="InterPro" id="IPR014001">
    <property type="entry name" value="Helicase_ATP-bd"/>
</dbReference>
<accession>A0ABS7DPZ4</accession>
<dbReference type="InterPro" id="IPR006935">
    <property type="entry name" value="Helicase/UvrB_N"/>
</dbReference>
<proteinExistence type="predicted"/>
<dbReference type="Gene3D" id="3.40.50.300">
    <property type="entry name" value="P-loop containing nucleotide triphosphate hydrolases"/>
    <property type="match status" value="2"/>
</dbReference>
<dbReference type="GO" id="GO:0004386">
    <property type="term" value="F:helicase activity"/>
    <property type="evidence" value="ECO:0007669"/>
    <property type="project" value="UniProtKB-KW"/>
</dbReference>
<feature type="region of interest" description="Disordered" evidence="2">
    <location>
        <begin position="1758"/>
        <end position="1778"/>
    </location>
</feature>
<dbReference type="Pfam" id="PF00271">
    <property type="entry name" value="Helicase_C"/>
    <property type="match status" value="1"/>
</dbReference>
<feature type="coiled-coil region" evidence="1">
    <location>
        <begin position="1060"/>
        <end position="1107"/>
    </location>
</feature>
<evidence type="ECO:0000259" key="4">
    <source>
        <dbReference type="SMART" id="SM00490"/>
    </source>
</evidence>
<keyword evidence="5" id="KW-0547">Nucleotide-binding</keyword>
<dbReference type="EMBL" id="JAGFNZ010000003">
    <property type="protein sequence ID" value="MBW7573171.1"/>
    <property type="molecule type" value="Genomic_DNA"/>
</dbReference>
<evidence type="ECO:0000313" key="6">
    <source>
        <dbReference type="Proteomes" id="UP000719942"/>
    </source>
</evidence>
<dbReference type="InterPro" id="IPR029063">
    <property type="entry name" value="SAM-dependent_MTases_sf"/>
</dbReference>
<gene>
    <name evidence="5" type="ORF">J5W02_10140</name>
</gene>
<dbReference type="SUPFAM" id="SSF52540">
    <property type="entry name" value="P-loop containing nucleoside triphosphate hydrolases"/>
    <property type="match status" value="2"/>
</dbReference>
<dbReference type="InterPro" id="IPR027417">
    <property type="entry name" value="P-loop_NTPase"/>
</dbReference>
<name>A0ABS7DPZ4_9FIRM</name>
<dbReference type="Proteomes" id="UP000719942">
    <property type="component" value="Unassembled WGS sequence"/>
</dbReference>
<dbReference type="InterPro" id="IPR003356">
    <property type="entry name" value="DNA_methylase_A-5"/>
</dbReference>
<organism evidence="5 6">
    <name type="scientific">Caproiciproducens faecalis</name>
    <dbReference type="NCBI Taxonomy" id="2820301"/>
    <lineage>
        <taxon>Bacteria</taxon>
        <taxon>Bacillati</taxon>
        <taxon>Bacillota</taxon>
        <taxon>Clostridia</taxon>
        <taxon>Eubacteriales</taxon>
        <taxon>Acutalibacteraceae</taxon>
        <taxon>Caproiciproducens</taxon>
    </lineage>
</organism>
<dbReference type="SUPFAM" id="SSF53335">
    <property type="entry name" value="S-adenosyl-L-methionine-dependent methyltransferases"/>
    <property type="match status" value="1"/>
</dbReference>
<keyword evidence="5" id="KW-0347">Helicase</keyword>
<evidence type="ECO:0000313" key="5">
    <source>
        <dbReference type="EMBL" id="MBW7573171.1"/>
    </source>
</evidence>
<dbReference type="Gene3D" id="3.40.50.150">
    <property type="entry name" value="Vaccinia Virus protein VP39"/>
    <property type="match status" value="1"/>
</dbReference>
<dbReference type="PANTHER" id="PTHR41313">
    <property type="entry name" value="ADENINE-SPECIFIC METHYLTRANSFERASE"/>
    <property type="match status" value="1"/>
</dbReference>
<reference evidence="5 6" key="1">
    <citation type="submission" date="2021-03" db="EMBL/GenBank/DDBJ databases">
        <title>Caproiciproducens sp. nov. isolated from feces of cow.</title>
        <authorList>
            <person name="Choi J.-Y."/>
        </authorList>
    </citation>
    <scope>NUCLEOTIDE SEQUENCE [LARGE SCALE GENOMIC DNA]</scope>
    <source>
        <strain evidence="5 6">AGMB10547</strain>
    </source>
</reference>
<dbReference type="Pfam" id="PF04851">
    <property type="entry name" value="ResIII"/>
    <property type="match status" value="1"/>
</dbReference>
<dbReference type="SMART" id="SM00490">
    <property type="entry name" value="HELICc"/>
    <property type="match status" value="1"/>
</dbReference>
<feature type="domain" description="Helicase C-terminal" evidence="4">
    <location>
        <begin position="1401"/>
        <end position="1486"/>
    </location>
</feature>
<sequence>MLPTINGKPAYTAFLSDYDFLHSYFFPALKNYQLLSIRESIYDFYLDREPGEKETAQFLKKAFNEHPSFIIHSTGGDAWVWFQPTGISLDIAMQEGDYSRKISWNECGKHIRNLINSGNFLEGKPAHGPQQLTFGALSPVSPGIPEDPPAHLQTQEPNAISEEAKTGSTSAFDYGTERINFRYTDTQEFAGGQKTHYKANVEAIKLLKTIEKEQRLATREEQQVLFKYVGWGGIPQAFDKKNEKWQKEYEELNQLLTPEEYAAARASTLTAFYTPPAVISAVHTALKNFEFTGGNILEPSCGTGRFFGFIPENIADFCNLFGVELDSITGRISQQLYQKANIQIRGFEKTAFPDNFFDLAFGNVPFGEFKVPDARYSKQNFLIHDYFFAKALDKVRPGGLIVFVTSKGTLDKANPEVRRYIARRAELIGAIRCPNTMMYTEGNTRVTSDLIFLQKRDRMVDIEPEWVNLTYLENGVPVNTYFADHPEMMLGDMVFDDSMYGSAKDTALIPHGGKDWREELIPAVNSLQWKVQEPEIELEDGEAAVSIPAGPNVRNYTYTIVENELYFRENSQMILQNIIGTREQRIRGMIEIRDTLREVIRVQSENYPDDVILTTQAKLEQLYDSFTYKYGYLTGIGNKLAFSSDSDYPLLTSLENIDEDGKVSKAAIFTKRTIRPPVEITSCETAVEALPHCLDVKGCVDIPYIAQLVGKPENEILDELKGLIYRDPQTGVLEAADAYLSGNVRQKLTDAETAAEKDDQYAANVEALRLVQPKDLDASQIDVKLGSPLLDRDDIKQFIVELLKPDSYDEMHLKVRYIPSQATWKINGVYHAGQRQKVLPGKTYGTSRIDAYDLIEISLNQKIPTIRDKQLDNSYKMNPRATAAARDKQRVIERKFEEWVFGEPQRRERLVWKYNQIYNNTRIRKYDGSYLTFPGMTPEITLNPHQKDAVARILQSGNTLLAHCVGAGKTYTMITAAMESKRLGLCNKSMMVVPGHLIDQWGADILKLYPGANVLLATKKDFEKQNRHRLVSRIATGDYDMVVIAQSSFEKIPVSPDRIERLLSKQIDDLMDAMEIAKQEDEKDWTVKAMERTKKSLEEQLKTLTNQSRKDDLLTFEELGVDQIFVDEAHYYKNLFVATKMVNVAGIGQQKAQKASDMLMKCRYINEIHNGQRGVVFATGTPVSNSMAELFTMQTYLEPEKLVAEGTAHFDAWAANYGRVVSSLELTPDGTQYRYKSRFAEFVNLPELMSLYSLVADIQSADMLKLPVPTLKSGSVITVLSKPSERQIQYVDEIVHRFEQIHNGEVEPFEDNALKATNDGRFCALDMRMIDPYAEDFPGSKINMAVGNIYDIWKRTANIKGTQMVFCDLSTPHEVIHMEMIDGVARMVNPNGKVCFNAYFDIRHKLLQFGVPEDEIAFIHDAKTEKQKEALFASMRAGKVRILLGSTPLMGAGTNAQRHLIALHHLDAPWRPADVEQREGRILRQGNENSEVGIYRYVTEGTFDAYSWQILEQKQRFISQISRGNVVDRHAADIDNTALDYATVKMIASKDPRIKEREELRVRVTQLSQLRSEYNHEKYDLEDDVLKRLPQKIKLNQQAMEGLRKDISLRDSNASEDFSIKLSGKTYVKREDAGAAILKNAGSFRKAGEYLPIGEYRGFRVELTYSEWEQAHSIVLCGATRRITEMGHSAIGCTARMDNLLRDLETAVSKCQREIDSAEKQLGEAKAQLALPWEHEQEYNEKAERLNQLDIEMAADIGSDQEQVVDSEEMEEGPEMAI</sequence>
<dbReference type="PRINTS" id="PR00507">
    <property type="entry name" value="N12N6MTFRASE"/>
</dbReference>
<feature type="compositionally biased region" description="Acidic residues" evidence="2">
    <location>
        <begin position="1763"/>
        <end position="1778"/>
    </location>
</feature>
<keyword evidence="5" id="KW-0378">Hydrolase</keyword>
<comment type="caution">
    <text evidence="5">The sequence shown here is derived from an EMBL/GenBank/DDBJ whole genome shotgun (WGS) entry which is preliminary data.</text>
</comment>
<evidence type="ECO:0000259" key="3">
    <source>
        <dbReference type="SMART" id="SM00487"/>
    </source>
</evidence>
<keyword evidence="6" id="KW-1185">Reference proteome</keyword>
<dbReference type="InterPro" id="IPR001650">
    <property type="entry name" value="Helicase_C-like"/>
</dbReference>